<keyword evidence="1 2" id="KW-0456">Lyase</keyword>
<dbReference type="KEGG" id="euz:DVS28_a0192"/>
<dbReference type="AlphaFoldDB" id="A0A346XRQ3"/>
<feature type="binding site" evidence="4">
    <location>
        <position position="204"/>
    </location>
    <ligand>
        <name>pyruvate</name>
        <dbReference type="ChEBI" id="CHEBI:15361"/>
    </ligand>
</feature>
<dbReference type="PANTHER" id="PTHR12128">
    <property type="entry name" value="DIHYDRODIPICOLINATE SYNTHASE"/>
    <property type="match status" value="1"/>
</dbReference>
<evidence type="ECO:0000256" key="3">
    <source>
        <dbReference type="PIRSR" id="PIRSR001365-1"/>
    </source>
</evidence>
<evidence type="ECO:0000256" key="2">
    <source>
        <dbReference type="PIRNR" id="PIRNR001365"/>
    </source>
</evidence>
<accession>A0A346XRQ3</accession>
<dbReference type="CDD" id="cd00408">
    <property type="entry name" value="DHDPS-like"/>
    <property type="match status" value="1"/>
</dbReference>
<proteinExistence type="inferred from homology"/>
<gene>
    <name evidence="5" type="ORF">DVS28_a0192</name>
</gene>
<sequence>MTDVLRGVWPATTLPFRDDLTLDLDRFAEHCAWLVESGCEGVVVNGSLGEYEALTDEERAAVVDAAVAAVGADRVIPGVAGKSAGEARRWTEQAAAHGCPAVMLLPPTSHAPTDDEVVAHYAHVAEVGVPIIAYNNPWSTRVDLVPALMAKTVEAVPQVVGLKEFSMDVRRVRHLADLVPQLQVICGCDDVLVESALVGTRGWISGFVNAFPEQSVRLLELSESGKIADALALYDEMLPILRWDAEPRFVQAIKLGQEEAGRYGGPSRLPRLPLPADVEQQVRADARRALAAGKG</sequence>
<comment type="similarity">
    <text evidence="2">Belongs to the DapA family.</text>
</comment>
<protein>
    <submittedName>
        <fullName evidence="5">1-pyrroline-4-hydroxy-2-carboxylate deaminase</fullName>
    </submittedName>
</protein>
<dbReference type="EMBL" id="CP031165">
    <property type="protein sequence ID" value="AXV04900.1"/>
    <property type="molecule type" value="Genomic_DNA"/>
</dbReference>
<dbReference type="Gene3D" id="3.20.20.70">
    <property type="entry name" value="Aldolase class I"/>
    <property type="match status" value="1"/>
</dbReference>
<reference evidence="5 6" key="1">
    <citation type="submission" date="2018-09" db="EMBL/GenBank/DDBJ databases">
        <title>Complete genome sequence of Euzebya sp. DY32-46 isolated from seawater of Pacific Ocean.</title>
        <authorList>
            <person name="Xu L."/>
            <person name="Wu Y.-H."/>
            <person name="Xu X.-W."/>
        </authorList>
    </citation>
    <scope>NUCLEOTIDE SEQUENCE [LARGE SCALE GENOMIC DNA]</scope>
    <source>
        <strain evidence="5 6">DY32-46</strain>
    </source>
</reference>
<dbReference type="SUPFAM" id="SSF51569">
    <property type="entry name" value="Aldolase"/>
    <property type="match status" value="1"/>
</dbReference>
<dbReference type="PRINTS" id="PR00146">
    <property type="entry name" value="DHPICSNTHASE"/>
</dbReference>
<organism evidence="5 6">
    <name type="scientific">Euzebya pacifica</name>
    <dbReference type="NCBI Taxonomy" id="1608957"/>
    <lineage>
        <taxon>Bacteria</taxon>
        <taxon>Bacillati</taxon>
        <taxon>Actinomycetota</taxon>
        <taxon>Nitriliruptoria</taxon>
        <taxon>Euzebyales</taxon>
    </lineage>
</organism>
<dbReference type="OrthoDB" id="9778880at2"/>
<name>A0A346XRQ3_9ACTN</name>
<evidence type="ECO:0000313" key="5">
    <source>
        <dbReference type="EMBL" id="AXV04900.1"/>
    </source>
</evidence>
<dbReference type="PIRSF" id="PIRSF001365">
    <property type="entry name" value="DHDPS"/>
    <property type="match status" value="1"/>
</dbReference>
<feature type="active site" description="Schiff-base intermediate with substrate" evidence="3">
    <location>
        <position position="163"/>
    </location>
</feature>
<feature type="active site" description="Proton donor/acceptor" evidence="3">
    <location>
        <position position="134"/>
    </location>
</feature>
<dbReference type="Proteomes" id="UP000264006">
    <property type="component" value="Chromosome"/>
</dbReference>
<dbReference type="PANTHER" id="PTHR12128:SF72">
    <property type="entry name" value="DIHYDRODIPICOLINATE SYNTHASE"/>
    <property type="match status" value="1"/>
</dbReference>
<dbReference type="RefSeq" id="WP_114589782.1">
    <property type="nucleotide sequence ID" value="NZ_CP031165.1"/>
</dbReference>
<evidence type="ECO:0000313" key="6">
    <source>
        <dbReference type="Proteomes" id="UP000264006"/>
    </source>
</evidence>
<evidence type="ECO:0000256" key="4">
    <source>
        <dbReference type="PIRSR" id="PIRSR001365-2"/>
    </source>
</evidence>
<dbReference type="GO" id="GO:0008840">
    <property type="term" value="F:4-hydroxy-tetrahydrodipicolinate synthase activity"/>
    <property type="evidence" value="ECO:0007669"/>
    <property type="project" value="TreeGrafter"/>
</dbReference>
<dbReference type="Pfam" id="PF00701">
    <property type="entry name" value="DHDPS"/>
    <property type="match status" value="1"/>
</dbReference>
<keyword evidence="6" id="KW-1185">Reference proteome</keyword>
<dbReference type="InterPro" id="IPR002220">
    <property type="entry name" value="DapA-like"/>
</dbReference>
<dbReference type="InterPro" id="IPR013785">
    <property type="entry name" value="Aldolase_TIM"/>
</dbReference>
<evidence type="ECO:0000256" key="1">
    <source>
        <dbReference type="ARBA" id="ARBA00023239"/>
    </source>
</evidence>
<dbReference type="SMART" id="SM01130">
    <property type="entry name" value="DHDPS"/>
    <property type="match status" value="1"/>
</dbReference>